<dbReference type="Pfam" id="PF25954">
    <property type="entry name" value="Beta-barrel_RND_2"/>
    <property type="match status" value="1"/>
</dbReference>
<evidence type="ECO:0000256" key="4">
    <source>
        <dbReference type="ARBA" id="ARBA00043263"/>
    </source>
</evidence>
<keyword evidence="2" id="KW-0813">Transport</keyword>
<reference evidence="10" key="1">
    <citation type="submission" date="2021-01" db="EMBL/GenBank/DDBJ databases">
        <title>Modified the classification status of verrucomicrobia.</title>
        <authorList>
            <person name="Feng X."/>
        </authorList>
    </citation>
    <scope>NUCLEOTIDE SEQUENCE</scope>
    <source>
        <strain evidence="10">JCM 18052</strain>
    </source>
</reference>
<sequence>MKTFITILITATLAIGGTWLLRGRMSPNPATSSGTAEREPIFYQSAMHPWIKSDKPGRCTICGMELTPVYAGEKGFDATGGGNTVALTQTQIQVLHVQTDEAKVQPLVHTLQVAGMVDDDATRHRIISAYVDGRVDKLHVNYMGAEVEGGQPLVDYYSPNLLQAEREYRQLTGDLKKNTALRLRQMGLTREQIEAVADKSADSLNSQILSPIGGTVVGQSVYEGQYVTAGEKLFELADFSTMWFMFRAYEQDLPWIKIGQTVTVTTPSLPGKSFEGKITFIDPNFEESTRSTKVRVELPNPKVDGRRELLHKLYADGAVKVDAPPVLTVPRSSIIQTGPEAVVYIDQNGGAYAQTPVKLGRRGDKLVEILSGLKAGDKVVTNGNLLIDGQAEMNRAFMSPATEQMPVVMTEALTTPQREAIQNFIKVADAMAAALSADDLAAFNKASEPAMSTTASLTESLANISGTKESLAALSNARHFHGFVDLKPARAAFHKFIMAATSVLEPMRHATGFPELQVWECPMVDRAVPGAPKKGRWIQTNGRPGNNPFFGAAMSECGKEIKP</sequence>
<dbReference type="AlphaFoldDB" id="A0A934R2V8"/>
<dbReference type="Gene3D" id="2.40.30.170">
    <property type="match status" value="1"/>
</dbReference>
<accession>A0A934R2V8</accession>
<evidence type="ECO:0000259" key="6">
    <source>
        <dbReference type="Pfam" id="PF19335"/>
    </source>
</evidence>
<protein>
    <submittedName>
        <fullName evidence="10">Efflux RND transporter periplasmic adaptor subunit</fullName>
    </submittedName>
</protein>
<dbReference type="FunFam" id="2.40.30.170:FF:000010">
    <property type="entry name" value="Efflux RND transporter periplasmic adaptor subunit"/>
    <property type="match status" value="1"/>
</dbReference>
<dbReference type="SUPFAM" id="SSF111369">
    <property type="entry name" value="HlyD-like secretion proteins"/>
    <property type="match status" value="1"/>
</dbReference>
<dbReference type="InterPro" id="IPR058637">
    <property type="entry name" value="YknX-like_C"/>
</dbReference>
<dbReference type="GO" id="GO:0016020">
    <property type="term" value="C:membrane"/>
    <property type="evidence" value="ECO:0007669"/>
    <property type="project" value="InterPro"/>
</dbReference>
<evidence type="ECO:0000259" key="9">
    <source>
        <dbReference type="Pfam" id="PF25989"/>
    </source>
</evidence>
<dbReference type="InterPro" id="IPR058790">
    <property type="entry name" value="BSH_CusB"/>
</dbReference>
<comment type="caution">
    <text evidence="10">The sequence shown here is derived from an EMBL/GenBank/DDBJ whole genome shotgun (WGS) entry which is preliminary data.</text>
</comment>
<dbReference type="Pfam" id="PF19335">
    <property type="entry name" value="HMBD"/>
    <property type="match status" value="1"/>
</dbReference>
<keyword evidence="3" id="KW-0862">Zinc</keyword>
<evidence type="ECO:0000259" key="7">
    <source>
        <dbReference type="Pfam" id="PF25919"/>
    </source>
</evidence>
<dbReference type="PANTHER" id="PTHR30097:SF15">
    <property type="entry name" value="CATION EFFLUX SYSTEM PROTEIN CUSB"/>
    <property type="match status" value="1"/>
</dbReference>
<dbReference type="GO" id="GO:0046686">
    <property type="term" value="P:response to cadmium ion"/>
    <property type="evidence" value="ECO:0007669"/>
    <property type="project" value="UniProtKB-KW"/>
</dbReference>
<feature type="domain" description="CusB-like beta-barrel" evidence="8">
    <location>
        <begin position="241"/>
        <end position="302"/>
    </location>
</feature>
<dbReference type="InterPro" id="IPR051909">
    <property type="entry name" value="MFP_Cation_Efflux"/>
</dbReference>
<comment type="function">
    <text evidence="5">CzcA and CzcB together would act in zinc efflux nearly as effectively as the complete czc efflux system (CzcABC). The CzcB protein is thought to funnel zinc cations to the CzcA transport protein.</text>
</comment>
<proteinExistence type="inferred from homology"/>
<dbReference type="GO" id="GO:0022857">
    <property type="term" value="F:transmembrane transporter activity"/>
    <property type="evidence" value="ECO:0007669"/>
    <property type="project" value="InterPro"/>
</dbReference>
<dbReference type="GO" id="GO:0030288">
    <property type="term" value="C:outer membrane-bounded periplasmic space"/>
    <property type="evidence" value="ECO:0007669"/>
    <property type="project" value="TreeGrafter"/>
</dbReference>
<dbReference type="EMBL" id="JAENIK010000012">
    <property type="protein sequence ID" value="MBK1817383.1"/>
    <property type="molecule type" value="Genomic_DNA"/>
</dbReference>
<evidence type="ECO:0000256" key="1">
    <source>
        <dbReference type="ARBA" id="ARBA00009477"/>
    </source>
</evidence>
<evidence type="ECO:0000256" key="5">
    <source>
        <dbReference type="ARBA" id="ARBA00058766"/>
    </source>
</evidence>
<evidence type="ECO:0000313" key="11">
    <source>
        <dbReference type="Proteomes" id="UP000600139"/>
    </source>
</evidence>
<keyword evidence="4" id="KW-0105">Cadmium resistance</keyword>
<feature type="domain" description="Heavy metal binding" evidence="6">
    <location>
        <begin position="42"/>
        <end position="69"/>
    </location>
</feature>
<evidence type="ECO:0000256" key="3">
    <source>
        <dbReference type="ARBA" id="ARBA00022833"/>
    </source>
</evidence>
<dbReference type="PANTHER" id="PTHR30097">
    <property type="entry name" value="CATION EFFLUX SYSTEM PROTEIN CUSB"/>
    <property type="match status" value="1"/>
</dbReference>
<dbReference type="RefSeq" id="WP_200352326.1">
    <property type="nucleotide sequence ID" value="NZ_BAABHZ010000001.1"/>
</dbReference>
<dbReference type="GO" id="GO:0060003">
    <property type="term" value="P:copper ion export"/>
    <property type="evidence" value="ECO:0007669"/>
    <property type="project" value="TreeGrafter"/>
</dbReference>
<dbReference type="GO" id="GO:0046914">
    <property type="term" value="F:transition metal ion binding"/>
    <property type="evidence" value="ECO:0007669"/>
    <property type="project" value="TreeGrafter"/>
</dbReference>
<dbReference type="Proteomes" id="UP000600139">
    <property type="component" value="Unassembled WGS sequence"/>
</dbReference>
<evidence type="ECO:0000256" key="2">
    <source>
        <dbReference type="ARBA" id="ARBA00022448"/>
    </source>
</evidence>
<name>A0A934R2V8_9BACT</name>
<evidence type="ECO:0000313" key="10">
    <source>
        <dbReference type="EMBL" id="MBK1817383.1"/>
    </source>
</evidence>
<evidence type="ECO:0000259" key="8">
    <source>
        <dbReference type="Pfam" id="PF25954"/>
    </source>
</evidence>
<feature type="domain" description="CusB-like barrel-sandwich hybrid" evidence="7">
    <location>
        <begin position="126"/>
        <end position="236"/>
    </location>
</feature>
<feature type="domain" description="YknX-like C-terminal permuted SH3-like" evidence="9">
    <location>
        <begin position="326"/>
        <end position="389"/>
    </location>
</feature>
<dbReference type="Pfam" id="PF25989">
    <property type="entry name" value="YknX_C"/>
    <property type="match status" value="1"/>
</dbReference>
<dbReference type="InterPro" id="IPR045800">
    <property type="entry name" value="HMBD"/>
</dbReference>
<dbReference type="Pfam" id="PF25919">
    <property type="entry name" value="BSH_CusB"/>
    <property type="match status" value="1"/>
</dbReference>
<dbReference type="InterPro" id="IPR058792">
    <property type="entry name" value="Beta-barrel_RND_2"/>
</dbReference>
<comment type="similarity">
    <text evidence="1">Belongs to the membrane fusion protein (MFP) (TC 8.A.1) family.</text>
</comment>
<organism evidence="10 11">
    <name type="scientific">Luteolibacter yonseiensis</name>
    <dbReference type="NCBI Taxonomy" id="1144680"/>
    <lineage>
        <taxon>Bacteria</taxon>
        <taxon>Pseudomonadati</taxon>
        <taxon>Verrucomicrobiota</taxon>
        <taxon>Verrucomicrobiia</taxon>
        <taxon>Verrucomicrobiales</taxon>
        <taxon>Verrucomicrobiaceae</taxon>
        <taxon>Luteolibacter</taxon>
    </lineage>
</organism>
<dbReference type="InterPro" id="IPR006143">
    <property type="entry name" value="RND_pump_MFP"/>
</dbReference>
<gene>
    <name evidence="10" type="ORF">JIN84_17315</name>
</gene>
<keyword evidence="11" id="KW-1185">Reference proteome</keyword>
<dbReference type="Gene3D" id="2.40.420.20">
    <property type="match status" value="1"/>
</dbReference>
<dbReference type="FunFam" id="2.40.420.20:FF:000006">
    <property type="entry name" value="RND family efflux transporter MFP subunit"/>
    <property type="match status" value="1"/>
</dbReference>
<dbReference type="NCBIfam" id="TIGR01730">
    <property type="entry name" value="RND_mfp"/>
    <property type="match status" value="1"/>
</dbReference>
<dbReference type="GO" id="GO:0015679">
    <property type="term" value="P:plasma membrane copper ion transport"/>
    <property type="evidence" value="ECO:0007669"/>
    <property type="project" value="TreeGrafter"/>
</dbReference>